<dbReference type="Gene3D" id="1.10.10.10">
    <property type="entry name" value="Winged helix-like DNA-binding domain superfamily/Winged helix DNA-binding domain"/>
    <property type="match status" value="1"/>
</dbReference>
<evidence type="ECO:0008006" key="3">
    <source>
        <dbReference type="Google" id="ProtNLM"/>
    </source>
</evidence>
<keyword evidence="2" id="KW-1185">Reference proteome</keyword>
<dbReference type="InterPro" id="IPR009057">
    <property type="entry name" value="Homeodomain-like_sf"/>
</dbReference>
<dbReference type="Pfam" id="PF04255">
    <property type="entry name" value="DUF433"/>
    <property type="match status" value="1"/>
</dbReference>
<protein>
    <recommendedName>
        <fullName evidence="3">DUF433 domain-containing protein</fullName>
    </recommendedName>
</protein>
<evidence type="ECO:0000313" key="1">
    <source>
        <dbReference type="EMBL" id="ABV92031.1"/>
    </source>
</evidence>
<dbReference type="AlphaFoldDB" id="A8LM54"/>
<dbReference type="eggNOG" id="COG2442">
    <property type="taxonomic scope" value="Bacteria"/>
</dbReference>
<accession>A8LM54</accession>
<dbReference type="KEGG" id="dsh:Dshi_0282"/>
<dbReference type="STRING" id="398580.Dshi_0282"/>
<dbReference type="EMBL" id="CP000830">
    <property type="protein sequence ID" value="ABV92031.1"/>
    <property type="molecule type" value="Genomic_DNA"/>
</dbReference>
<dbReference type="SUPFAM" id="SSF46689">
    <property type="entry name" value="Homeodomain-like"/>
    <property type="match status" value="1"/>
</dbReference>
<dbReference type="InterPro" id="IPR007367">
    <property type="entry name" value="DUF433"/>
</dbReference>
<name>A8LM54_DINSH</name>
<dbReference type="Proteomes" id="UP000006833">
    <property type="component" value="Chromosome"/>
</dbReference>
<dbReference type="HOGENOM" id="CLU_2464133_0_0_5"/>
<reference evidence="2" key="1">
    <citation type="journal article" date="2010" name="ISME J.">
        <title>The complete genome sequence of the algal symbiont Dinoroseobacter shibae: a hitchhiker's guide to life in the sea.</title>
        <authorList>
            <person name="Wagner-Dobler I."/>
            <person name="Ballhausen B."/>
            <person name="Berger M."/>
            <person name="Brinkhoff T."/>
            <person name="Buchholz I."/>
            <person name="Bunk B."/>
            <person name="Cypionka H."/>
            <person name="Daniel R."/>
            <person name="Drepper T."/>
            <person name="Gerdts G."/>
            <person name="Hahnke S."/>
            <person name="Han C."/>
            <person name="Jahn D."/>
            <person name="Kalhoefer D."/>
            <person name="Kiss H."/>
            <person name="Klenk H.P."/>
            <person name="Kyrpides N."/>
            <person name="Liebl W."/>
            <person name="Liesegang H."/>
            <person name="Meincke L."/>
            <person name="Pati A."/>
            <person name="Petersen J."/>
            <person name="Piekarski T."/>
            <person name="Pommerenke C."/>
            <person name="Pradella S."/>
            <person name="Pukall R."/>
            <person name="Rabus R."/>
            <person name="Stackebrandt E."/>
            <person name="Thole S."/>
            <person name="Thompson L."/>
            <person name="Tielen P."/>
            <person name="Tomasch J."/>
            <person name="von Jan M."/>
            <person name="Wanphrut N."/>
            <person name="Wichels A."/>
            <person name="Zech H."/>
            <person name="Simon M."/>
        </authorList>
    </citation>
    <scope>NUCLEOTIDE SEQUENCE [LARGE SCALE GENOMIC DNA]</scope>
    <source>
        <strain evidence="2">DSM 16493 / NCIMB 14021 / DFL 12</strain>
    </source>
</reference>
<organism evidence="1 2">
    <name type="scientific">Dinoroseobacter shibae (strain DSM 16493 / NCIMB 14021 / DFL 12)</name>
    <dbReference type="NCBI Taxonomy" id="398580"/>
    <lineage>
        <taxon>Bacteria</taxon>
        <taxon>Pseudomonadati</taxon>
        <taxon>Pseudomonadota</taxon>
        <taxon>Alphaproteobacteria</taxon>
        <taxon>Rhodobacterales</taxon>
        <taxon>Roseobacteraceae</taxon>
        <taxon>Dinoroseobacter</taxon>
    </lineage>
</organism>
<evidence type="ECO:0000313" key="2">
    <source>
        <dbReference type="Proteomes" id="UP000006833"/>
    </source>
</evidence>
<dbReference type="InterPro" id="IPR036388">
    <property type="entry name" value="WH-like_DNA-bd_sf"/>
</dbReference>
<gene>
    <name evidence="1" type="ordered locus">Dshi_0282</name>
</gene>
<sequence>MAISLAETLDELDAGLKEFLKRDDACIGQVAQKRRVMHNRRVVAGTRVPVSAIRAFREAGFTVTEILDEYPTLTQDDVEAALADDEAA</sequence>
<proteinExistence type="predicted"/>